<keyword evidence="4" id="KW-1185">Reference proteome</keyword>
<dbReference type="InterPro" id="IPR011234">
    <property type="entry name" value="Fumarylacetoacetase-like_C"/>
</dbReference>
<dbReference type="InterPro" id="IPR050772">
    <property type="entry name" value="Hydratase-Decarb/MhpD_sf"/>
</dbReference>
<evidence type="ECO:0000313" key="3">
    <source>
        <dbReference type="EMBL" id="OKL42612.1"/>
    </source>
</evidence>
<dbReference type="Proteomes" id="UP000185783">
    <property type="component" value="Unassembled WGS sequence"/>
</dbReference>
<name>A0A1U7JD59_9HYPH</name>
<protein>
    <recommendedName>
        <fullName evidence="2">Fumarylacetoacetase-like C-terminal domain-containing protein</fullName>
    </recommendedName>
</protein>
<dbReference type="EMBL" id="LVVZ01000041">
    <property type="protein sequence ID" value="OKL42612.1"/>
    <property type="molecule type" value="Genomic_DNA"/>
</dbReference>
<comment type="caution">
    <text evidence="3">The sequence shown here is derived from an EMBL/GenBank/DDBJ whole genome shotgun (WGS) entry which is preliminary data.</text>
</comment>
<accession>A0A1U7JD59</accession>
<dbReference type="Gene3D" id="3.90.850.10">
    <property type="entry name" value="Fumarylacetoacetase-like, C-terminal domain"/>
    <property type="match status" value="1"/>
</dbReference>
<sequence>MLALSKALLAARSTGAALSVADYDELMPSRADAFKVQEELAETQGPIGGWKVAVDPQGHALYAPMYAADIRENGARFFEKDGKPLGVECELAFRLAKDLPEVPATEAELMDAIEGLYAVIEFIGGRIEDLDKAPVDLKLADNLANAGFVVGQKIAEWDLNNLTDVDLKLIINEGTVIDTRVTNVLGAPVDLLKGAVRAAGNHCGGFKAGQYVTTGSLSGCTFYPAGTSIRVEYPAFDASVSAVI</sequence>
<dbReference type="PANTHER" id="PTHR30143">
    <property type="entry name" value="ACID HYDRATASE"/>
    <property type="match status" value="1"/>
</dbReference>
<dbReference type="OrthoDB" id="9792137at2"/>
<evidence type="ECO:0000259" key="2">
    <source>
        <dbReference type="Pfam" id="PF01557"/>
    </source>
</evidence>
<dbReference type="PANTHER" id="PTHR30143:SF0">
    <property type="entry name" value="2-KETO-4-PENTENOATE HYDRATASE"/>
    <property type="match status" value="1"/>
</dbReference>
<proteinExistence type="predicted"/>
<dbReference type="GO" id="GO:0005737">
    <property type="term" value="C:cytoplasm"/>
    <property type="evidence" value="ECO:0007669"/>
    <property type="project" value="TreeGrafter"/>
</dbReference>
<dbReference type="GO" id="GO:0008684">
    <property type="term" value="F:2-oxopent-4-enoate hydratase activity"/>
    <property type="evidence" value="ECO:0007669"/>
    <property type="project" value="TreeGrafter"/>
</dbReference>
<evidence type="ECO:0000313" key="4">
    <source>
        <dbReference type="Proteomes" id="UP000185783"/>
    </source>
</evidence>
<dbReference type="Pfam" id="PF01557">
    <property type="entry name" value="FAA_hydrolase"/>
    <property type="match status" value="1"/>
</dbReference>
<organism evidence="3 4">
    <name type="scientific">Pseudovibrio exalbescens</name>
    <dbReference type="NCBI Taxonomy" id="197461"/>
    <lineage>
        <taxon>Bacteria</taxon>
        <taxon>Pseudomonadati</taxon>
        <taxon>Pseudomonadota</taxon>
        <taxon>Alphaproteobacteria</taxon>
        <taxon>Hyphomicrobiales</taxon>
        <taxon>Stappiaceae</taxon>
        <taxon>Pseudovibrio</taxon>
    </lineage>
</organism>
<keyword evidence="1" id="KW-0456">Lyase</keyword>
<dbReference type="RefSeq" id="WP_028482646.1">
    <property type="nucleotide sequence ID" value="NZ_LVVZ01000041.1"/>
</dbReference>
<dbReference type="SUPFAM" id="SSF56529">
    <property type="entry name" value="FAH"/>
    <property type="match status" value="1"/>
</dbReference>
<dbReference type="STRING" id="197461.A3843_18345"/>
<evidence type="ECO:0000256" key="1">
    <source>
        <dbReference type="ARBA" id="ARBA00023239"/>
    </source>
</evidence>
<feature type="domain" description="Fumarylacetoacetase-like C-terminal" evidence="2">
    <location>
        <begin position="84"/>
        <end position="231"/>
    </location>
</feature>
<gene>
    <name evidence="3" type="ORF">A3843_18345</name>
</gene>
<reference evidence="3 4" key="1">
    <citation type="submission" date="2016-03" db="EMBL/GenBank/DDBJ databases">
        <title>Genome sequence of Nesiotobacter sp. nov., a moderately halophilic alphaproteobacterium isolated from the Yellow Sea, China.</title>
        <authorList>
            <person name="Zhang G."/>
            <person name="Zhang R."/>
        </authorList>
    </citation>
    <scope>NUCLEOTIDE SEQUENCE [LARGE SCALE GENOMIC DNA]</scope>
    <source>
        <strain evidence="3 4">WB1-6</strain>
    </source>
</reference>
<dbReference type="InterPro" id="IPR036663">
    <property type="entry name" value="Fumarylacetoacetase_C_sf"/>
</dbReference>
<dbReference type="AlphaFoldDB" id="A0A1U7JD59"/>